<keyword evidence="4" id="KW-1185">Reference proteome</keyword>
<evidence type="ECO:0000313" key="3">
    <source>
        <dbReference type="EMBL" id="PVZ96827.1"/>
    </source>
</evidence>
<evidence type="ECO:0000256" key="1">
    <source>
        <dbReference type="SAM" id="MobiDB-lite"/>
    </source>
</evidence>
<name>A0A2U1IVK1_SMIAN</name>
<protein>
    <recommendedName>
        <fullName evidence="5">Extracellular membrane protein CFEM domain-containing protein</fullName>
    </recommendedName>
</protein>
<evidence type="ECO:0008006" key="5">
    <source>
        <dbReference type="Google" id="ProtNLM"/>
    </source>
</evidence>
<evidence type="ECO:0000256" key="2">
    <source>
        <dbReference type="SAM" id="SignalP"/>
    </source>
</evidence>
<sequence>MFFKHRVLLVFCSLFLLLDAIPTLKEIRDFEDAYYCYAVTCYSLSEDEILPCERKCFSDLGLTDIFNKLNNCSDKCETLNDLDEIDLCHRRCYSNIESAILNGTNDIGGSSNDNAYNPNTSTNTSYSDIPENSTDTPNTDTLNSDQNSFFINIFSTLNL</sequence>
<gene>
    <name evidence="3" type="ORF">BB558_007246</name>
</gene>
<feature type="signal peptide" evidence="2">
    <location>
        <begin position="1"/>
        <end position="20"/>
    </location>
</feature>
<proteinExistence type="predicted"/>
<reference evidence="3 4" key="1">
    <citation type="journal article" date="2018" name="MBio">
        <title>Comparative Genomics Reveals the Core Gene Toolbox for the Fungus-Insect Symbiosis.</title>
        <authorList>
            <person name="Wang Y."/>
            <person name="Stata M."/>
            <person name="Wang W."/>
            <person name="Stajich J.E."/>
            <person name="White M.M."/>
            <person name="Moncalvo J.M."/>
        </authorList>
    </citation>
    <scope>NUCLEOTIDE SEQUENCE [LARGE SCALE GENOMIC DNA]</scope>
    <source>
        <strain evidence="3 4">AUS-126-30</strain>
    </source>
</reference>
<dbReference type="EMBL" id="MBFU01001117">
    <property type="protein sequence ID" value="PVZ96827.1"/>
    <property type="molecule type" value="Genomic_DNA"/>
</dbReference>
<evidence type="ECO:0000313" key="4">
    <source>
        <dbReference type="Proteomes" id="UP000245591"/>
    </source>
</evidence>
<accession>A0A2U1IVK1</accession>
<dbReference type="AlphaFoldDB" id="A0A2U1IVK1"/>
<organism evidence="3 4">
    <name type="scientific">Smittium angustum</name>
    <dbReference type="NCBI Taxonomy" id="133377"/>
    <lineage>
        <taxon>Eukaryota</taxon>
        <taxon>Fungi</taxon>
        <taxon>Fungi incertae sedis</taxon>
        <taxon>Zoopagomycota</taxon>
        <taxon>Kickxellomycotina</taxon>
        <taxon>Harpellomycetes</taxon>
        <taxon>Harpellales</taxon>
        <taxon>Legeriomycetaceae</taxon>
        <taxon>Smittium</taxon>
    </lineage>
</organism>
<keyword evidence="2" id="KW-0732">Signal</keyword>
<comment type="caution">
    <text evidence="3">The sequence shown here is derived from an EMBL/GenBank/DDBJ whole genome shotgun (WGS) entry which is preliminary data.</text>
</comment>
<feature type="chain" id="PRO_5015705631" description="Extracellular membrane protein CFEM domain-containing protein" evidence="2">
    <location>
        <begin position="21"/>
        <end position="159"/>
    </location>
</feature>
<dbReference type="Proteomes" id="UP000245591">
    <property type="component" value="Unassembled WGS sequence"/>
</dbReference>
<feature type="region of interest" description="Disordered" evidence="1">
    <location>
        <begin position="111"/>
        <end position="141"/>
    </location>
</feature>